<feature type="region of interest" description="Disordered" evidence="1">
    <location>
        <begin position="212"/>
        <end position="286"/>
    </location>
</feature>
<comment type="caution">
    <text evidence="3">The sequence shown here is derived from an EMBL/GenBank/DDBJ whole genome shotgun (WGS) entry which is preliminary data.</text>
</comment>
<dbReference type="InterPro" id="IPR051696">
    <property type="entry name" value="DENN_Domain_GEFs"/>
</dbReference>
<sequence>MADATCADVPSVKKTWSASTLTSPPETSVRPLPANLGSVADEFQSVTISPSPIERDLQQRNAVECPTVQSTEPRSPSGNWHPISPSNSMTSKNSNSTLSVLSAAAASLKDKTQQVAQQQKRALSAFQQKGGLVSWLHGEMEDPGSNGSSIEQRPLATLDVSPFVNTSELCTPPSPCSPVETSLAGRRHSVPNLRSNSLLDNFLDKIAAVTTSTPSSPHAHATVEPRPTVASTKPSVSSSGALTSPKIGRQRAATTDLPTSPKTNTITNGSISKAQSSASLSSPLSQPETRFSLDNVLSDEWSCSVLWAHLYSSAAGRDHQHHQRLSFLIETTFRITPLFQKFAGSDESTDKEMDFKKFVTSLKRLHSRFLVQNGVNNGVPVASPAAIQAKTQLSIAIHTLTDQRMPDSEKVDIHVEKTISALLQLAREVEREFRVLGTRSYVNFADSVLYRNFIAHRSGSGNIALVLRAARIPFYQQPNAENTVCLELLRAEQNEDPLTLFARAGCQVFTITLQPDYSVNFTDISPYTSGVVLQQVALHTIAPFLNPSTSVNPAGSKALAFNFIAGSGTNVIYGAVMWLPVEQSNMLGVNDMPSGLCIISKFPLVDSMRHFLCELWSDISTNADVNDRSAQVTKASLAMRTQFFIQPSDQLPVLDFKLDDLFDCLSLTNVLRLFAFILLEKKIVLVASSYTILFCVSEALKALLHPLVWSHVYVPVLPLGLKDCLHCPTPFIFGLHESYVRRSDMPRPSHDSVVVNLDRDSLTGGGDVFLPPVRQTMMREELFRLCKPHLASRDSVDNFDVGKYNLGALPTAAIGRVFHKHVREILASLEPCVNRFEFNGQSVSVVDNDNSSLWPADTVRFCSAMLHTQAVSTYLACSRSDEMEKVERIFM</sequence>
<evidence type="ECO:0000259" key="2">
    <source>
        <dbReference type="PROSITE" id="PS50211"/>
    </source>
</evidence>
<evidence type="ECO:0000313" key="4">
    <source>
        <dbReference type="Proteomes" id="UP000028582"/>
    </source>
</evidence>
<feature type="compositionally biased region" description="Low complexity" evidence="1">
    <location>
        <begin position="270"/>
        <end position="286"/>
    </location>
</feature>
<proteinExistence type="predicted"/>
<feature type="compositionally biased region" description="Polar residues" evidence="1">
    <location>
        <begin position="67"/>
        <end position="78"/>
    </location>
</feature>
<protein>
    <recommendedName>
        <fullName evidence="2">UDENN domain-containing protein</fullName>
    </recommendedName>
</protein>
<dbReference type="PANTHER" id="PTHR12296">
    <property type="entry name" value="DENN DOMAIN-CONTAINING PROTEIN 4"/>
    <property type="match status" value="1"/>
</dbReference>
<name>A0A081B3V0_PHYNI</name>
<feature type="domain" description="UDENN" evidence="2">
    <location>
        <begin position="499"/>
        <end position="886"/>
    </location>
</feature>
<dbReference type="InterPro" id="IPR037516">
    <property type="entry name" value="Tripartite_DENN"/>
</dbReference>
<dbReference type="OrthoDB" id="10266080at2759"/>
<dbReference type="InterPro" id="IPR043153">
    <property type="entry name" value="DENN_C"/>
</dbReference>
<dbReference type="GO" id="GO:0031410">
    <property type="term" value="C:cytoplasmic vesicle"/>
    <property type="evidence" value="ECO:0007669"/>
    <property type="project" value="TreeGrafter"/>
</dbReference>
<organism evidence="3 4">
    <name type="scientific">Phytophthora nicotianae P1976</name>
    <dbReference type="NCBI Taxonomy" id="1317066"/>
    <lineage>
        <taxon>Eukaryota</taxon>
        <taxon>Sar</taxon>
        <taxon>Stramenopiles</taxon>
        <taxon>Oomycota</taxon>
        <taxon>Peronosporomycetes</taxon>
        <taxon>Peronosporales</taxon>
        <taxon>Peronosporaceae</taxon>
        <taxon>Phytophthora</taxon>
    </lineage>
</organism>
<feature type="compositionally biased region" description="Polar residues" evidence="1">
    <location>
        <begin position="14"/>
        <end position="26"/>
    </location>
</feature>
<dbReference type="GO" id="GO:0032483">
    <property type="term" value="P:regulation of Rab protein signal transduction"/>
    <property type="evidence" value="ECO:0007669"/>
    <property type="project" value="TreeGrafter"/>
</dbReference>
<feature type="compositionally biased region" description="Low complexity" evidence="1">
    <location>
        <begin position="84"/>
        <end position="95"/>
    </location>
</feature>
<dbReference type="EMBL" id="ANJA01000128">
    <property type="protein sequence ID" value="ETO85811.1"/>
    <property type="molecule type" value="Genomic_DNA"/>
</dbReference>
<dbReference type="InterPro" id="IPR001194">
    <property type="entry name" value="cDENN_dom"/>
</dbReference>
<gene>
    <name evidence="3" type="ORF">F444_00570</name>
</gene>
<dbReference type="PROSITE" id="PS50211">
    <property type="entry name" value="DENN"/>
    <property type="match status" value="1"/>
</dbReference>
<dbReference type="Proteomes" id="UP000028582">
    <property type="component" value="Unassembled WGS sequence"/>
</dbReference>
<feature type="compositionally biased region" description="Polar residues" evidence="1">
    <location>
        <begin position="229"/>
        <end position="242"/>
    </location>
</feature>
<dbReference type="Pfam" id="PF02141">
    <property type="entry name" value="DENN"/>
    <property type="match status" value="1"/>
</dbReference>
<dbReference type="SMART" id="SM00799">
    <property type="entry name" value="DENN"/>
    <property type="match status" value="1"/>
</dbReference>
<feature type="compositionally biased region" description="Polar residues" evidence="1">
    <location>
        <begin position="252"/>
        <end position="269"/>
    </location>
</feature>
<accession>A0A081B3V0</accession>
<feature type="region of interest" description="Disordered" evidence="1">
    <location>
        <begin position="47"/>
        <end position="95"/>
    </location>
</feature>
<reference evidence="3 4" key="1">
    <citation type="submission" date="2013-11" db="EMBL/GenBank/DDBJ databases">
        <title>The Genome Sequence of Phytophthora parasitica P1976.</title>
        <authorList>
            <consortium name="The Broad Institute Genomics Platform"/>
            <person name="Russ C."/>
            <person name="Tyler B."/>
            <person name="Panabieres F."/>
            <person name="Shan W."/>
            <person name="Tripathy S."/>
            <person name="Grunwald N."/>
            <person name="Machado M."/>
            <person name="Johnson C.S."/>
            <person name="Walker B."/>
            <person name="Young S."/>
            <person name="Zeng Q."/>
            <person name="Gargeya S."/>
            <person name="Fitzgerald M."/>
            <person name="Haas B."/>
            <person name="Abouelleil A."/>
            <person name="Allen A.W."/>
            <person name="Alvarado L."/>
            <person name="Arachchi H.M."/>
            <person name="Berlin A.M."/>
            <person name="Chapman S.B."/>
            <person name="Gainer-Dewar J."/>
            <person name="Goldberg J."/>
            <person name="Griggs A."/>
            <person name="Gujja S."/>
            <person name="Hansen M."/>
            <person name="Howarth C."/>
            <person name="Imamovic A."/>
            <person name="Ireland A."/>
            <person name="Larimer J."/>
            <person name="McCowan C."/>
            <person name="Murphy C."/>
            <person name="Pearson M."/>
            <person name="Poon T.W."/>
            <person name="Priest M."/>
            <person name="Roberts A."/>
            <person name="Saif S."/>
            <person name="Shea T."/>
            <person name="Sisk P."/>
            <person name="Sykes S."/>
            <person name="Wortman J."/>
            <person name="Nusbaum C."/>
            <person name="Birren B."/>
        </authorList>
    </citation>
    <scope>NUCLEOTIDE SEQUENCE [LARGE SCALE GENOMIC DNA]</scope>
    <source>
        <strain evidence="3 4">P1976</strain>
    </source>
</reference>
<dbReference type="PANTHER" id="PTHR12296:SF21">
    <property type="entry name" value="DENN DOMAIN-CONTAINING PROTEIN 3"/>
    <property type="match status" value="1"/>
</dbReference>
<evidence type="ECO:0000256" key="1">
    <source>
        <dbReference type="SAM" id="MobiDB-lite"/>
    </source>
</evidence>
<dbReference type="Gene3D" id="3.40.50.11500">
    <property type="match status" value="1"/>
</dbReference>
<feature type="region of interest" description="Disordered" evidence="1">
    <location>
        <begin position="1"/>
        <end position="35"/>
    </location>
</feature>
<evidence type="ECO:0000313" key="3">
    <source>
        <dbReference type="EMBL" id="ETO85811.1"/>
    </source>
</evidence>
<dbReference type="AlphaFoldDB" id="A0A081B3V0"/>